<reference evidence="1" key="2">
    <citation type="submission" date="2020-09" db="EMBL/GenBank/DDBJ databases">
        <authorList>
            <person name="Sun Q."/>
            <person name="Ohkuma M."/>
        </authorList>
    </citation>
    <scope>NUCLEOTIDE SEQUENCE</scope>
    <source>
        <strain evidence="1">JCM 4834</strain>
    </source>
</reference>
<evidence type="ECO:0000313" key="2">
    <source>
        <dbReference type="Proteomes" id="UP000634660"/>
    </source>
</evidence>
<reference evidence="1" key="1">
    <citation type="journal article" date="2014" name="Int. J. Syst. Evol. Microbiol.">
        <title>Complete genome sequence of Corynebacterium casei LMG S-19264T (=DSM 44701T), isolated from a smear-ripened cheese.</title>
        <authorList>
            <consortium name="US DOE Joint Genome Institute (JGI-PGF)"/>
            <person name="Walter F."/>
            <person name="Albersmeier A."/>
            <person name="Kalinowski J."/>
            <person name="Ruckert C."/>
        </authorList>
    </citation>
    <scope>NUCLEOTIDE SEQUENCE</scope>
    <source>
        <strain evidence="1">JCM 4834</strain>
    </source>
</reference>
<gene>
    <name evidence="1" type="ORF">GCM10010371_00350</name>
</gene>
<comment type="caution">
    <text evidence="1">The sequence shown here is derived from an EMBL/GenBank/DDBJ whole genome shotgun (WGS) entry which is preliminary data.</text>
</comment>
<accession>A0A918QG30</accession>
<dbReference type="EMBL" id="BMVX01000001">
    <property type="protein sequence ID" value="GGZ45311.1"/>
    <property type="molecule type" value="Genomic_DNA"/>
</dbReference>
<protein>
    <submittedName>
        <fullName evidence="1">Uncharacterized protein</fullName>
    </submittedName>
</protein>
<name>A0A918QG30_9ACTN</name>
<dbReference type="AlphaFoldDB" id="A0A918QG30"/>
<dbReference type="Proteomes" id="UP000634660">
    <property type="component" value="Unassembled WGS sequence"/>
</dbReference>
<evidence type="ECO:0000313" key="1">
    <source>
        <dbReference type="EMBL" id="GGZ45311.1"/>
    </source>
</evidence>
<sequence>MTFNSDILSISVNRAPPITYEGIRNWMTSTLPPPVHLGRGRGGASPLAGPRVGATRALRYGGLVSGRTLV</sequence>
<proteinExistence type="predicted"/>
<organism evidence="1 2">
    <name type="scientific">Streptomyces subrutilus</name>
    <dbReference type="NCBI Taxonomy" id="36818"/>
    <lineage>
        <taxon>Bacteria</taxon>
        <taxon>Bacillati</taxon>
        <taxon>Actinomycetota</taxon>
        <taxon>Actinomycetes</taxon>
        <taxon>Kitasatosporales</taxon>
        <taxon>Streptomycetaceae</taxon>
        <taxon>Streptomyces</taxon>
    </lineage>
</organism>